<dbReference type="InterPro" id="IPR001254">
    <property type="entry name" value="Trypsin_dom"/>
</dbReference>
<keyword evidence="1 2" id="KW-0732">Signal</keyword>
<evidence type="ECO:0000259" key="3">
    <source>
        <dbReference type="PROSITE" id="PS50240"/>
    </source>
</evidence>
<dbReference type="InterPro" id="IPR050966">
    <property type="entry name" value="Glutamyl_endopeptidase"/>
</dbReference>
<feature type="domain" description="Peptidase S1" evidence="3">
    <location>
        <begin position="16"/>
        <end position="252"/>
    </location>
</feature>
<feature type="chain" id="PRO_5045726337" evidence="2">
    <location>
        <begin position="20"/>
        <end position="265"/>
    </location>
</feature>
<dbReference type="PANTHER" id="PTHR15462:SF8">
    <property type="entry name" value="SERINE PROTEASE"/>
    <property type="match status" value="1"/>
</dbReference>
<gene>
    <name evidence="4" type="ORF">VK792_08810</name>
</gene>
<dbReference type="Gene3D" id="2.40.10.10">
    <property type="entry name" value="Trypsin-like serine proteases"/>
    <property type="match status" value="2"/>
</dbReference>
<dbReference type="InterPro" id="IPR018114">
    <property type="entry name" value="TRYPSIN_HIS"/>
</dbReference>
<dbReference type="Pfam" id="PF00089">
    <property type="entry name" value="Trypsin"/>
    <property type="match status" value="1"/>
</dbReference>
<evidence type="ECO:0000313" key="5">
    <source>
        <dbReference type="Proteomes" id="UP001348149"/>
    </source>
</evidence>
<dbReference type="SMART" id="SM00020">
    <property type="entry name" value="Tryp_SPc"/>
    <property type="match status" value="1"/>
</dbReference>
<comment type="caution">
    <text evidence="4">The sequence shown here is derived from an EMBL/GenBank/DDBJ whole genome shotgun (WGS) entry which is preliminary data.</text>
</comment>
<dbReference type="PRINTS" id="PR00722">
    <property type="entry name" value="CHYMOTRYPSIN"/>
</dbReference>
<dbReference type="EMBL" id="JAYLLH010000009">
    <property type="protein sequence ID" value="MEC3861384.1"/>
    <property type="molecule type" value="Genomic_DNA"/>
</dbReference>
<dbReference type="GO" id="GO:0016787">
    <property type="term" value="F:hydrolase activity"/>
    <property type="evidence" value="ECO:0007669"/>
    <property type="project" value="UniProtKB-KW"/>
</dbReference>
<dbReference type="Proteomes" id="UP001348149">
    <property type="component" value="Unassembled WGS sequence"/>
</dbReference>
<dbReference type="RefSeq" id="WP_326297100.1">
    <property type="nucleotide sequence ID" value="NZ_JAYLLH010000009.1"/>
</dbReference>
<dbReference type="InterPro" id="IPR043504">
    <property type="entry name" value="Peptidase_S1_PA_chymotrypsin"/>
</dbReference>
<dbReference type="InterPro" id="IPR009003">
    <property type="entry name" value="Peptidase_S1_PA"/>
</dbReference>
<dbReference type="InterPro" id="IPR001314">
    <property type="entry name" value="Peptidase_S1A"/>
</dbReference>
<dbReference type="PROSITE" id="PS00134">
    <property type="entry name" value="TRYPSIN_HIS"/>
    <property type="match status" value="1"/>
</dbReference>
<dbReference type="PANTHER" id="PTHR15462">
    <property type="entry name" value="SERINE PROTEASE"/>
    <property type="match status" value="1"/>
</dbReference>
<evidence type="ECO:0000256" key="1">
    <source>
        <dbReference type="ARBA" id="ARBA00022729"/>
    </source>
</evidence>
<sequence length="265" mass="28658">MKAAWIVALMALWSSMVSAQGFGLFSMESIEEGRSWEAVGRLEIAGEAFCTGALIAPKLVLTAAHCLYDPKTKERVPIKDIQFLAGWRNGRAAAYRYVRNAVHLPAYEYSAKPGPDRVRNDIALLELQHPIRNTTIVPFETDTQPDNGADIGVVSYTHDRSEAPSLQETCNILAREQGVLVMSCEVDFGSSGSPVFSFASGAPRIVSIVSGKAKVEGQQVSLGTQLLDPLTQLRAMIAEASPFRNIADTSSQSARDGTGAKFIKP</sequence>
<protein>
    <submittedName>
        <fullName evidence="4">Trypsin-like serine protease</fullName>
        <ecNumber evidence="4">3.4.21.-</ecNumber>
    </submittedName>
</protein>
<proteinExistence type="predicted"/>
<feature type="signal peptide" evidence="2">
    <location>
        <begin position="1"/>
        <end position="19"/>
    </location>
</feature>
<keyword evidence="4" id="KW-0378">Hydrolase</keyword>
<dbReference type="PROSITE" id="PS50240">
    <property type="entry name" value="TRYPSIN_DOM"/>
    <property type="match status" value="1"/>
</dbReference>
<organism evidence="4 5">
    <name type="scientific">Mesobacterium hydrothermale</name>
    <dbReference type="NCBI Taxonomy" id="3111907"/>
    <lineage>
        <taxon>Bacteria</taxon>
        <taxon>Pseudomonadati</taxon>
        <taxon>Pseudomonadota</taxon>
        <taxon>Alphaproteobacteria</taxon>
        <taxon>Rhodobacterales</taxon>
        <taxon>Roseobacteraceae</taxon>
        <taxon>Mesobacterium</taxon>
    </lineage>
</organism>
<name>A0ABU6HHW7_9RHOB</name>
<keyword evidence="5" id="KW-1185">Reference proteome</keyword>
<dbReference type="SUPFAM" id="SSF50494">
    <property type="entry name" value="Trypsin-like serine proteases"/>
    <property type="match status" value="1"/>
</dbReference>
<evidence type="ECO:0000313" key="4">
    <source>
        <dbReference type="EMBL" id="MEC3861384.1"/>
    </source>
</evidence>
<reference evidence="4 5" key="1">
    <citation type="submission" date="2024-01" db="EMBL/GenBank/DDBJ databases">
        <title>Mesobacterium rodlantinim sp. nov., isolated from shallow sea hydrothermal systems off Kueishantao Island.</title>
        <authorList>
            <person name="Su Z."/>
            <person name="Tang K."/>
        </authorList>
    </citation>
    <scope>NUCLEOTIDE SEQUENCE [LARGE SCALE GENOMIC DNA]</scope>
    <source>
        <strain evidence="4 5">TK19101</strain>
    </source>
</reference>
<evidence type="ECO:0000256" key="2">
    <source>
        <dbReference type="SAM" id="SignalP"/>
    </source>
</evidence>
<accession>A0ABU6HHW7</accession>
<dbReference type="EC" id="3.4.21.-" evidence="4"/>